<organism evidence="1 2">
    <name type="scientific">Arthrobotrys conoides</name>
    <dbReference type="NCBI Taxonomy" id="74498"/>
    <lineage>
        <taxon>Eukaryota</taxon>
        <taxon>Fungi</taxon>
        <taxon>Dikarya</taxon>
        <taxon>Ascomycota</taxon>
        <taxon>Pezizomycotina</taxon>
        <taxon>Orbiliomycetes</taxon>
        <taxon>Orbiliales</taxon>
        <taxon>Orbiliaceae</taxon>
        <taxon>Arthrobotrys</taxon>
    </lineage>
</organism>
<gene>
    <name evidence="1" type="ORF">TWF506_000519</name>
</gene>
<dbReference type="AlphaFoldDB" id="A0AAN8P0B9"/>
<name>A0AAN8P0B9_9PEZI</name>
<evidence type="ECO:0000313" key="1">
    <source>
        <dbReference type="EMBL" id="KAK6520241.1"/>
    </source>
</evidence>
<evidence type="ECO:0000313" key="2">
    <source>
        <dbReference type="Proteomes" id="UP001307849"/>
    </source>
</evidence>
<dbReference type="Proteomes" id="UP001307849">
    <property type="component" value="Unassembled WGS sequence"/>
</dbReference>
<comment type="caution">
    <text evidence="1">The sequence shown here is derived from an EMBL/GenBank/DDBJ whole genome shotgun (WGS) entry which is preliminary data.</text>
</comment>
<protein>
    <submittedName>
        <fullName evidence="1">Uncharacterized protein</fullName>
    </submittedName>
</protein>
<accession>A0AAN8P0B9</accession>
<dbReference type="EMBL" id="JAVHJM010000001">
    <property type="protein sequence ID" value="KAK6520241.1"/>
    <property type="molecule type" value="Genomic_DNA"/>
</dbReference>
<reference evidence="1 2" key="1">
    <citation type="submission" date="2019-10" db="EMBL/GenBank/DDBJ databases">
        <authorList>
            <person name="Palmer J.M."/>
        </authorList>
    </citation>
    <scope>NUCLEOTIDE SEQUENCE [LARGE SCALE GENOMIC DNA]</scope>
    <source>
        <strain evidence="1 2">TWF506</strain>
    </source>
</reference>
<sequence length="374" mass="41149">MSVDIAIPSATWCPWSAVGRPYSYPVSCGQQFPWPVARSDQNQTFESFDQILPTLSRPLKKIRTDGKLSPLLASSETLEDNQLFAPGYEQVPLIKITSEESTKTLHSRNSDIMRASMHGNDTASRPGVSPLSWIGLWTPPREPDDQELVVSPLEPPSGFLESISKESCDIEIDPSGDIEIEAGEGHNEDVRGSIPTEISSYTLERYLADGEGSIRSQEPSISRPDYLCSTDPVDIKLRELQKLTSDISDVFQGMNISDDNISEIHLQDLEASFGSEILEGLEGNTAECETDAQDMSESENDIFSLEDGDESVVVGPRDISPELESWISKSSLIVGSSLKPLVGGAVNSTGLMFQEEDVHFHIPQRRKRKASTCQ</sequence>
<proteinExistence type="predicted"/>
<keyword evidence="2" id="KW-1185">Reference proteome</keyword>